<evidence type="ECO:0000256" key="2">
    <source>
        <dbReference type="ARBA" id="ARBA00006679"/>
    </source>
</evidence>
<dbReference type="PANTHER" id="PTHR33452">
    <property type="entry name" value="OXIDOREDUCTASE CATD-RELATED"/>
    <property type="match status" value="1"/>
</dbReference>
<keyword evidence="3" id="KW-1003">Cell membrane</keyword>
<evidence type="ECO:0000256" key="7">
    <source>
        <dbReference type="SAM" id="Phobius"/>
    </source>
</evidence>
<dbReference type="PANTHER" id="PTHR33452:SF4">
    <property type="entry name" value="BLL4328 PROTEIN"/>
    <property type="match status" value="1"/>
</dbReference>
<evidence type="ECO:0000256" key="1">
    <source>
        <dbReference type="ARBA" id="ARBA00004651"/>
    </source>
</evidence>
<comment type="caution">
    <text evidence="8">The sequence shown here is derived from an EMBL/GenBank/DDBJ whole genome shotgun (WGS) entry which is preliminary data.</text>
</comment>
<keyword evidence="6 7" id="KW-0472">Membrane</keyword>
<comment type="similarity">
    <text evidence="2">Belongs to the DoxX family.</text>
</comment>
<feature type="transmembrane region" description="Helical" evidence="7">
    <location>
        <begin position="80"/>
        <end position="99"/>
    </location>
</feature>
<dbReference type="Pfam" id="PF07681">
    <property type="entry name" value="DoxX"/>
    <property type="match status" value="1"/>
</dbReference>
<dbReference type="EMBL" id="JPXS01000069">
    <property type="protein sequence ID" value="KGQ29616.1"/>
    <property type="molecule type" value="Genomic_DNA"/>
</dbReference>
<protein>
    <submittedName>
        <fullName evidence="8">LuxR family transcriptional regulator</fullName>
    </submittedName>
</protein>
<keyword evidence="5 7" id="KW-1133">Transmembrane helix</keyword>
<proteinExistence type="inferred from homology"/>
<dbReference type="InterPro" id="IPR051907">
    <property type="entry name" value="DoxX-like_oxidoreductase"/>
</dbReference>
<evidence type="ECO:0000313" key="8">
    <source>
        <dbReference type="EMBL" id="KGQ29616.1"/>
    </source>
</evidence>
<evidence type="ECO:0000256" key="6">
    <source>
        <dbReference type="ARBA" id="ARBA00023136"/>
    </source>
</evidence>
<feature type="transmembrane region" description="Helical" evidence="7">
    <location>
        <begin position="45"/>
        <end position="68"/>
    </location>
</feature>
<feature type="transmembrane region" description="Helical" evidence="7">
    <location>
        <begin position="12"/>
        <end position="33"/>
    </location>
</feature>
<dbReference type="Proteomes" id="UP000030526">
    <property type="component" value="Unassembled WGS sequence"/>
</dbReference>
<sequence>MSNSQSLSHYGLGLLRIVAGYTFLLHGSAKLFALPHVAAFDGLSVFSLLGIGGILELVGGILLVLGLFSRITAFILSGEMAFAYFLFHASVSTFWLPLMNGGEPAVLFCFIFLFIAVAGSGAFALDNLKNRQ</sequence>
<accession>A0A0A2Y758</accession>
<evidence type="ECO:0000256" key="3">
    <source>
        <dbReference type="ARBA" id="ARBA00022475"/>
    </source>
</evidence>
<dbReference type="GO" id="GO:0005886">
    <property type="term" value="C:plasma membrane"/>
    <property type="evidence" value="ECO:0007669"/>
    <property type="project" value="UniProtKB-SubCell"/>
</dbReference>
<dbReference type="InterPro" id="IPR032808">
    <property type="entry name" value="DoxX"/>
</dbReference>
<name>A0A0A2Y758_9PAST</name>
<dbReference type="AlphaFoldDB" id="A0A0A2Y758"/>
<evidence type="ECO:0000256" key="5">
    <source>
        <dbReference type="ARBA" id="ARBA00022989"/>
    </source>
</evidence>
<dbReference type="RefSeq" id="WP_039084878.1">
    <property type="nucleotide sequence ID" value="NZ_JARTCE010000005.1"/>
</dbReference>
<keyword evidence="4 7" id="KW-0812">Transmembrane</keyword>
<evidence type="ECO:0000313" key="9">
    <source>
        <dbReference type="Proteomes" id="UP000030526"/>
    </source>
</evidence>
<feature type="transmembrane region" description="Helical" evidence="7">
    <location>
        <begin position="105"/>
        <end position="125"/>
    </location>
</feature>
<comment type="subcellular location">
    <subcellularLocation>
        <location evidence="1">Cell membrane</location>
        <topology evidence="1">Multi-pass membrane protein</topology>
    </subcellularLocation>
</comment>
<gene>
    <name evidence="8" type="ORF">JP32_11060</name>
</gene>
<organism evidence="8 9">
    <name type="scientific">Gallibacterium anatis</name>
    <dbReference type="NCBI Taxonomy" id="750"/>
    <lineage>
        <taxon>Bacteria</taxon>
        <taxon>Pseudomonadati</taxon>
        <taxon>Pseudomonadota</taxon>
        <taxon>Gammaproteobacteria</taxon>
        <taxon>Pasteurellales</taxon>
        <taxon>Pasteurellaceae</taxon>
        <taxon>Gallibacterium</taxon>
    </lineage>
</organism>
<evidence type="ECO:0000256" key="4">
    <source>
        <dbReference type="ARBA" id="ARBA00022692"/>
    </source>
</evidence>
<reference evidence="8 9" key="1">
    <citation type="submission" date="2014-08" db="EMBL/GenBank/DDBJ databases">
        <title>Chaperone-usher fimbriae in a diverse selection of Gallibacterium genomes.</title>
        <authorList>
            <person name="Kudirkiene E."/>
            <person name="Bager R.J."/>
            <person name="Johnson T.J."/>
            <person name="Bojesen A.M."/>
        </authorList>
    </citation>
    <scope>NUCLEOTIDE SEQUENCE [LARGE SCALE GENOMIC DNA]</scope>
    <source>
        <strain evidence="8 9">20558/3kl.</strain>
    </source>
</reference>